<keyword evidence="1" id="KW-0808">Transferase</keyword>
<dbReference type="Gene3D" id="3.90.1200.10">
    <property type="match status" value="1"/>
</dbReference>
<dbReference type="GO" id="GO:0016301">
    <property type="term" value="F:kinase activity"/>
    <property type="evidence" value="ECO:0007669"/>
    <property type="project" value="UniProtKB-UniRule"/>
</dbReference>
<accession>A0A090IZ50</accession>
<dbReference type="PANTHER" id="PTHR12149">
    <property type="entry name" value="FRUCTOSAMINE 3 KINASE-RELATED PROTEIN"/>
    <property type="match status" value="1"/>
</dbReference>
<dbReference type="InterPro" id="IPR016477">
    <property type="entry name" value="Fructo-/Ketosamine-3-kinase"/>
</dbReference>
<dbReference type="SUPFAM" id="SSF56112">
    <property type="entry name" value="Protein kinase-like (PK-like)"/>
    <property type="match status" value="1"/>
</dbReference>
<dbReference type="RefSeq" id="WP_034770415.1">
    <property type="nucleotide sequence ID" value="NZ_CCRF01000060.1"/>
</dbReference>
<dbReference type="OrthoDB" id="5291879at2"/>
<evidence type="ECO:0000313" key="2">
    <source>
        <dbReference type="EMBL" id="CEE01718.1"/>
    </source>
</evidence>
<proteinExistence type="inferred from homology"/>
<keyword evidence="3" id="KW-1185">Reference proteome</keyword>
<evidence type="ECO:0000256" key="1">
    <source>
        <dbReference type="PIRNR" id="PIRNR006221"/>
    </source>
</evidence>
<dbReference type="Pfam" id="PF03881">
    <property type="entry name" value="Fructosamin_kin"/>
    <property type="match status" value="1"/>
</dbReference>
<dbReference type="EMBL" id="CCRF01000060">
    <property type="protein sequence ID" value="CEE01718.1"/>
    <property type="molecule type" value="Genomic_DNA"/>
</dbReference>
<dbReference type="AlphaFoldDB" id="A0A090IZ50"/>
<comment type="similarity">
    <text evidence="1">Belongs to the fructosamine kinase family.</text>
</comment>
<dbReference type="PIRSF" id="PIRSF006221">
    <property type="entry name" value="Ketosamine-3-kinase"/>
    <property type="match status" value="1"/>
</dbReference>
<sequence>MQKLLIKALKNIGDQSRIIEYRRVPGGDINESYYVRSQKHTYFIKCKKHPPQKFFQLEALGLEKIRKTNSIATPQIYGIGERDGYGYLMMEWIHGKKTGQTGEWLGRGLAEMHKHKGPGFGFQEDNYIGLLPQKNSYISSWIDYYREFRLEPQITLAVQKELLPTSTQKKLDKLLTHLDQWLPKDCIPSLLHGDLWGGNWLPGYNGKPYLIDPAIFYGHHEFEIAFTELFGGFPSNFYESYQEVFPLSPNYEERKALYQLFYLLVHLNLFGFSYLSSIENIVTRYVG</sequence>
<dbReference type="PANTHER" id="PTHR12149:SF8">
    <property type="entry name" value="PROTEIN-RIBULOSAMINE 3-KINASE"/>
    <property type="match status" value="1"/>
</dbReference>
<dbReference type="Gene3D" id="3.30.200.20">
    <property type="entry name" value="Phosphorylase Kinase, domain 1"/>
    <property type="match status" value="1"/>
</dbReference>
<dbReference type="PATRIC" id="fig|35841.7.peg.385"/>
<protein>
    <submittedName>
        <fullName evidence="2">Uncharacterized protein</fullName>
    </submittedName>
</protein>
<name>A0A090IZ50_9BACI</name>
<keyword evidence="1" id="KW-0418">Kinase</keyword>
<reference evidence="2 3" key="1">
    <citation type="submission" date="2014-07" db="EMBL/GenBank/DDBJ databases">
        <authorList>
            <person name="Wibberg Daniel"/>
        </authorList>
    </citation>
    <scope>NUCLEOTIDE SEQUENCE [LARGE SCALE GENOMIC DNA]</scope>
</reference>
<dbReference type="Proteomes" id="UP000040576">
    <property type="component" value="Unassembled WGS sequence"/>
</dbReference>
<organism evidence="2 3">
    <name type="scientific">Caldibacillus thermoamylovorans</name>
    <dbReference type="NCBI Taxonomy" id="35841"/>
    <lineage>
        <taxon>Bacteria</taxon>
        <taxon>Bacillati</taxon>
        <taxon>Bacillota</taxon>
        <taxon>Bacilli</taxon>
        <taxon>Bacillales</taxon>
        <taxon>Bacillaceae</taxon>
        <taxon>Caldibacillus</taxon>
    </lineage>
</organism>
<evidence type="ECO:0000313" key="3">
    <source>
        <dbReference type="Proteomes" id="UP000040576"/>
    </source>
</evidence>
<gene>
    <name evidence="2" type="ORF">BT1A1_1896</name>
</gene>
<dbReference type="InterPro" id="IPR011009">
    <property type="entry name" value="Kinase-like_dom_sf"/>
</dbReference>